<dbReference type="InterPro" id="IPR020845">
    <property type="entry name" value="AMP-binding_CS"/>
</dbReference>
<dbReference type="InterPro" id="IPR000873">
    <property type="entry name" value="AMP-dep_synth/lig_dom"/>
</dbReference>
<dbReference type="PROSITE" id="PS00012">
    <property type="entry name" value="PHOSPHOPANTETHEINE"/>
    <property type="match status" value="1"/>
</dbReference>
<keyword evidence="1" id="KW-0596">Phosphopantetheine</keyword>
<dbReference type="Pfam" id="PF00550">
    <property type="entry name" value="PP-binding"/>
    <property type="match status" value="1"/>
</dbReference>
<dbReference type="InterPro" id="IPR001031">
    <property type="entry name" value="Thioesterase"/>
</dbReference>
<sequence>MNRTITSNNLLIKSYLDSNYFKKNYSKDTLPYLLFSQQRNYSDKIYLRDSQKELTFNEVCIESLKISLYLRLLSLCKEPVGLYMEPSAEMCLGIWGILMACKSYIPLSLDYPEERLQYMIDNSGINYILTSRECQKKLHVFNLRNTKIICLEDAESFLSEYKLTNTELDFWSSEEDLAYIIYTSGSTGSPKGVMIQHKNISHQMNWLESQNNIGLSTKILHKTPISFDAAQWEILSGCNGSEVVIGPVGIHKDPEKITSMIKQYGINTLQGVPTLLQALTENDFFGDCKTLKYIFSGGEALTKKLAASIFKQLPNAKITNLYGPTECTINISSHTLVKDSIENYKDAIPIGNIVNNHSFILLNKKGDHCSNGETGELYISGIQVSNGYYKNTRQTLERFVTIDDQYYYKTGDLVVQDEDLNLYFAGRLDNQVKLRGYRLELDEIKINIEKHPWVRHAAVIMSENTSNSAQQLIAFIELNPNEAALMDQGVENAHHHASKSDQLQIKAQLSNAGCKNDKELTGKESVKLPGYYSDSFQTEKVFARKSYRSFEGGNVNKEQVLNCLNKILTSKTDRFVPSSYKDLSFQDFSYIMRYFGAFYSEERVLPKYSYASPGALYATQIFLEIANMKGLKNGFYYYHPVMHALFLIDEYKECSDNEKSPITLHFIGKKSTIESVYKNNIKEVLEFETGHIIGVFDNVLMQFQQCIGKGYYSEEIDHSKEKLFGCRKEDYYLGSFPIIKADSKKEKDNIAIEILIQFNKETLENKGIYQYINGELIALSDEKIEKNDVIAINQRIYENAEIGVCFLNHVETWDQYIELGRLLQIFQMNDQMMGFVSSGYSSKSGNDLKAAKKIKKILKLNDKTGIYFALGGKISLEQKYSRGMKEDTVHMAGPAEIIKQDLASFLPDYMLPGRVVILQSLPRTSNGKIDLIKIQNNAQEIINHRVTPFVLPNNETQFHLLDLWKNLLKIDKISVKDDFFELGGNSLSALLLINRINKELKCNLPVQILFEARNIISLSEAVIQNTHITSSSRMISLNKATGTQPVICWPGLGGYPLNLEALGKEISSTPVYGFQAYGLNSNEIPYTSLEEMALEDIKVLKERYPEGPYTLAGYSFGAKLAYEIAFQLEKMNDTINKLILIAPGSPNHRTIHERKQESISFDDPYFITILYSVFTRSIEDTAIKNCLEKCKDRESFIHFINQKNADLGIDSIRRITHIVERTFHFVYNDLSNKKLNTEVIHIKAAGDQDSFIENNINSINKIDFFESTFDHYAILKEEGVTEIMKMIRLN</sequence>
<dbReference type="Proteomes" id="UP001260959">
    <property type="component" value="Unassembled WGS sequence"/>
</dbReference>
<organism evidence="4 5">
    <name type="scientific">Chryseobacterium metallicongregator</name>
    <dbReference type="NCBI Taxonomy" id="3073042"/>
    <lineage>
        <taxon>Bacteria</taxon>
        <taxon>Pseudomonadati</taxon>
        <taxon>Bacteroidota</taxon>
        <taxon>Flavobacteriia</taxon>
        <taxon>Flavobacteriales</taxon>
        <taxon>Weeksellaceae</taxon>
        <taxon>Chryseobacterium group</taxon>
        <taxon>Chryseobacterium</taxon>
    </lineage>
</organism>
<keyword evidence="2" id="KW-0597">Phosphoprotein</keyword>
<evidence type="ECO:0000256" key="2">
    <source>
        <dbReference type="ARBA" id="ARBA00022553"/>
    </source>
</evidence>
<dbReference type="PANTHER" id="PTHR45527">
    <property type="entry name" value="NONRIBOSOMAL PEPTIDE SYNTHETASE"/>
    <property type="match status" value="1"/>
</dbReference>
<evidence type="ECO:0000259" key="3">
    <source>
        <dbReference type="PROSITE" id="PS50075"/>
    </source>
</evidence>
<dbReference type="NCBIfam" id="TIGR01733">
    <property type="entry name" value="AA-adenyl-dom"/>
    <property type="match status" value="1"/>
</dbReference>
<comment type="caution">
    <text evidence="4">The sequence shown here is derived from an EMBL/GenBank/DDBJ whole genome shotgun (WGS) entry which is preliminary data.</text>
</comment>
<dbReference type="InterPro" id="IPR009081">
    <property type="entry name" value="PP-bd_ACP"/>
</dbReference>
<dbReference type="CDD" id="cd05930">
    <property type="entry name" value="A_NRPS"/>
    <property type="match status" value="1"/>
</dbReference>
<dbReference type="InterPro" id="IPR020459">
    <property type="entry name" value="AMP-binding"/>
</dbReference>
<dbReference type="SUPFAM" id="SSF53474">
    <property type="entry name" value="alpha/beta-Hydrolases"/>
    <property type="match status" value="1"/>
</dbReference>
<gene>
    <name evidence="4" type="ORF">REB14_02225</name>
</gene>
<dbReference type="PANTHER" id="PTHR45527:SF1">
    <property type="entry name" value="FATTY ACID SYNTHASE"/>
    <property type="match status" value="1"/>
</dbReference>
<dbReference type="Gene3D" id="3.40.109.10">
    <property type="entry name" value="NADH Oxidase"/>
    <property type="match status" value="1"/>
</dbReference>
<dbReference type="PROSITE" id="PS00455">
    <property type="entry name" value="AMP_BINDING"/>
    <property type="match status" value="1"/>
</dbReference>
<protein>
    <submittedName>
        <fullName evidence="4">Amino acid adenylation domain-containing protein</fullName>
    </submittedName>
</protein>
<dbReference type="InterPro" id="IPR029058">
    <property type="entry name" value="AB_hydrolase_fold"/>
</dbReference>
<dbReference type="InterPro" id="IPR045851">
    <property type="entry name" value="AMP-bd_C_sf"/>
</dbReference>
<dbReference type="Gene3D" id="3.40.50.1820">
    <property type="entry name" value="alpha/beta hydrolase"/>
    <property type="match status" value="1"/>
</dbReference>
<evidence type="ECO:0000313" key="5">
    <source>
        <dbReference type="Proteomes" id="UP001260959"/>
    </source>
</evidence>
<dbReference type="Pfam" id="PF00975">
    <property type="entry name" value="Thioesterase"/>
    <property type="match status" value="1"/>
</dbReference>
<dbReference type="SUPFAM" id="SSF47336">
    <property type="entry name" value="ACP-like"/>
    <property type="match status" value="1"/>
</dbReference>
<name>A0ABU1DZN0_9FLAO</name>
<dbReference type="RefSeq" id="WP_309521378.1">
    <property type="nucleotide sequence ID" value="NZ_JAVIXS010000001.1"/>
</dbReference>
<dbReference type="PRINTS" id="PR00154">
    <property type="entry name" value="AMPBINDING"/>
</dbReference>
<feature type="domain" description="Carrier" evidence="3">
    <location>
        <begin position="951"/>
        <end position="1026"/>
    </location>
</feature>
<keyword evidence="5" id="KW-1185">Reference proteome</keyword>
<dbReference type="Gene3D" id="3.40.50.12780">
    <property type="entry name" value="N-terminal domain of ligase-like"/>
    <property type="match status" value="1"/>
</dbReference>
<dbReference type="InterPro" id="IPR042099">
    <property type="entry name" value="ANL_N_sf"/>
</dbReference>
<dbReference type="Gene3D" id="3.30.300.30">
    <property type="match status" value="2"/>
</dbReference>
<dbReference type="PROSITE" id="PS50075">
    <property type="entry name" value="CARRIER"/>
    <property type="match status" value="1"/>
</dbReference>
<dbReference type="SUPFAM" id="SSF56801">
    <property type="entry name" value="Acetyl-CoA synthetase-like"/>
    <property type="match status" value="1"/>
</dbReference>
<dbReference type="Pfam" id="PF00501">
    <property type="entry name" value="AMP-binding"/>
    <property type="match status" value="1"/>
</dbReference>
<evidence type="ECO:0000256" key="1">
    <source>
        <dbReference type="ARBA" id="ARBA00022450"/>
    </source>
</evidence>
<dbReference type="InterPro" id="IPR010071">
    <property type="entry name" value="AA_adenyl_dom"/>
</dbReference>
<dbReference type="EMBL" id="JAVIXS010000001">
    <property type="protein sequence ID" value="MDR4950997.1"/>
    <property type="molecule type" value="Genomic_DNA"/>
</dbReference>
<dbReference type="Gene3D" id="1.10.1200.10">
    <property type="entry name" value="ACP-like"/>
    <property type="match status" value="1"/>
</dbReference>
<dbReference type="InterPro" id="IPR000415">
    <property type="entry name" value="Nitroreductase-like"/>
</dbReference>
<reference evidence="4 5" key="1">
    <citation type="submission" date="2023-08" db="EMBL/GenBank/DDBJ databases">
        <authorList>
            <person name="Maltman C."/>
        </authorList>
    </citation>
    <scope>NUCLEOTIDE SEQUENCE [LARGE SCALE GENOMIC DNA]</scope>
    <source>
        <strain evidence="4 5">ES2</strain>
    </source>
</reference>
<proteinExistence type="predicted"/>
<dbReference type="InterPro" id="IPR036736">
    <property type="entry name" value="ACP-like_sf"/>
</dbReference>
<dbReference type="InterPro" id="IPR006162">
    <property type="entry name" value="Ppantetheine_attach_site"/>
</dbReference>
<accession>A0ABU1DZN0</accession>
<evidence type="ECO:0000313" key="4">
    <source>
        <dbReference type="EMBL" id="MDR4950997.1"/>
    </source>
</evidence>